<name>A0A0A8YBZ9_ARUDO</name>
<organism evidence="2">
    <name type="scientific">Arundo donax</name>
    <name type="common">Giant reed</name>
    <name type="synonym">Donax arundinaceus</name>
    <dbReference type="NCBI Taxonomy" id="35708"/>
    <lineage>
        <taxon>Eukaryota</taxon>
        <taxon>Viridiplantae</taxon>
        <taxon>Streptophyta</taxon>
        <taxon>Embryophyta</taxon>
        <taxon>Tracheophyta</taxon>
        <taxon>Spermatophyta</taxon>
        <taxon>Magnoliopsida</taxon>
        <taxon>Liliopsida</taxon>
        <taxon>Poales</taxon>
        <taxon>Poaceae</taxon>
        <taxon>PACMAD clade</taxon>
        <taxon>Arundinoideae</taxon>
        <taxon>Arundineae</taxon>
        <taxon>Arundo</taxon>
    </lineage>
</organism>
<protein>
    <submittedName>
        <fullName evidence="2">Uncharacterized protein</fullName>
    </submittedName>
</protein>
<dbReference type="AlphaFoldDB" id="A0A0A8YBZ9"/>
<evidence type="ECO:0000256" key="1">
    <source>
        <dbReference type="SAM" id="Phobius"/>
    </source>
</evidence>
<keyword evidence="1" id="KW-0472">Membrane</keyword>
<keyword evidence="1" id="KW-0812">Transmembrane</keyword>
<feature type="transmembrane region" description="Helical" evidence="1">
    <location>
        <begin position="6"/>
        <end position="26"/>
    </location>
</feature>
<evidence type="ECO:0000313" key="2">
    <source>
        <dbReference type="EMBL" id="JAD23494.1"/>
    </source>
</evidence>
<proteinExistence type="predicted"/>
<sequence>MNTAIFVILWWSVSSFVKVFMSYCLLAA</sequence>
<reference evidence="2" key="2">
    <citation type="journal article" date="2015" name="Data Brief">
        <title>Shoot transcriptome of the giant reed, Arundo donax.</title>
        <authorList>
            <person name="Barrero R.A."/>
            <person name="Guerrero F.D."/>
            <person name="Moolhuijzen P."/>
            <person name="Goolsby J.A."/>
            <person name="Tidwell J."/>
            <person name="Bellgard S.E."/>
            <person name="Bellgard M.I."/>
        </authorList>
    </citation>
    <scope>NUCLEOTIDE SEQUENCE</scope>
    <source>
        <tissue evidence="2">Shoot tissue taken approximately 20 cm above the soil surface</tissue>
    </source>
</reference>
<reference evidence="2" key="1">
    <citation type="submission" date="2014-09" db="EMBL/GenBank/DDBJ databases">
        <authorList>
            <person name="Magalhaes I.L.F."/>
            <person name="Oliveira U."/>
            <person name="Santos F.R."/>
            <person name="Vidigal T.H.D.A."/>
            <person name="Brescovit A.D."/>
            <person name="Santos A.J."/>
        </authorList>
    </citation>
    <scope>NUCLEOTIDE SEQUENCE</scope>
    <source>
        <tissue evidence="2">Shoot tissue taken approximately 20 cm above the soil surface</tissue>
    </source>
</reference>
<dbReference type="EMBL" id="GBRH01274401">
    <property type="protein sequence ID" value="JAD23494.1"/>
    <property type="molecule type" value="Transcribed_RNA"/>
</dbReference>
<accession>A0A0A8YBZ9</accession>
<keyword evidence="1" id="KW-1133">Transmembrane helix</keyword>